<gene>
    <name evidence="6" type="ordered locus">Pyrfu_1847</name>
</gene>
<dbReference type="GeneID" id="11138183"/>
<dbReference type="eggNOG" id="arCOG00207">
    <property type="taxonomic scope" value="Archaea"/>
</dbReference>
<name>G0ECY0_PYRF1</name>
<dbReference type="InterPro" id="IPR003439">
    <property type="entry name" value="ABC_transporter-like_ATP-bd"/>
</dbReference>
<evidence type="ECO:0000256" key="3">
    <source>
        <dbReference type="ARBA" id="ARBA00022741"/>
    </source>
</evidence>
<dbReference type="InterPro" id="IPR017871">
    <property type="entry name" value="ABC_transporter-like_CS"/>
</dbReference>
<dbReference type="AlphaFoldDB" id="G0ECY0"/>
<comment type="similarity">
    <text evidence="1">Belongs to the ABC transporter superfamily.</text>
</comment>
<evidence type="ECO:0000313" key="6">
    <source>
        <dbReference type="EMBL" id="AEM39700.1"/>
    </source>
</evidence>
<dbReference type="InterPro" id="IPR050763">
    <property type="entry name" value="ABC_transporter_ATP-binding"/>
</dbReference>
<proteinExistence type="inferred from homology"/>
<dbReference type="SMART" id="SM00382">
    <property type="entry name" value="AAA"/>
    <property type="match status" value="1"/>
</dbReference>
<dbReference type="Proteomes" id="UP000001037">
    <property type="component" value="Chromosome"/>
</dbReference>
<dbReference type="GO" id="GO:0005524">
    <property type="term" value="F:ATP binding"/>
    <property type="evidence" value="ECO:0007669"/>
    <property type="project" value="UniProtKB-KW"/>
</dbReference>
<dbReference type="PROSITE" id="PS50893">
    <property type="entry name" value="ABC_TRANSPORTER_2"/>
    <property type="match status" value="1"/>
</dbReference>
<keyword evidence="3" id="KW-0547">Nucleotide-binding</keyword>
<protein>
    <submittedName>
        <fullName evidence="6">ABC transporter-related protein</fullName>
    </submittedName>
</protein>
<organism evidence="6 7">
    <name type="scientific">Pyrolobus fumarii (strain DSM 11204 / 1A)</name>
    <dbReference type="NCBI Taxonomy" id="694429"/>
    <lineage>
        <taxon>Archaea</taxon>
        <taxon>Thermoproteota</taxon>
        <taxon>Thermoprotei</taxon>
        <taxon>Desulfurococcales</taxon>
        <taxon>Pyrodictiaceae</taxon>
        <taxon>Pyrolobus</taxon>
    </lineage>
</organism>
<dbReference type="EMBL" id="CP002838">
    <property type="protein sequence ID" value="AEM39700.1"/>
    <property type="molecule type" value="Genomic_DNA"/>
</dbReference>
<evidence type="ECO:0000256" key="1">
    <source>
        <dbReference type="ARBA" id="ARBA00005417"/>
    </source>
</evidence>
<dbReference type="Gene3D" id="3.40.50.300">
    <property type="entry name" value="P-loop containing nucleotide triphosphate hydrolases"/>
    <property type="match status" value="1"/>
</dbReference>
<dbReference type="PANTHER" id="PTHR42711:SF5">
    <property type="entry name" value="ABC TRANSPORTER ATP-BINDING PROTEIN NATA"/>
    <property type="match status" value="1"/>
</dbReference>
<evidence type="ECO:0000313" key="7">
    <source>
        <dbReference type="Proteomes" id="UP000001037"/>
    </source>
</evidence>
<dbReference type="STRING" id="694429.Pyrfu_1847"/>
<dbReference type="HOGENOM" id="CLU_000604_1_2_2"/>
<dbReference type="KEGG" id="pfm:Pyrfu_1847"/>
<dbReference type="InParanoid" id="G0ECY0"/>
<feature type="domain" description="ABC transporter" evidence="5">
    <location>
        <begin position="7"/>
        <end position="218"/>
    </location>
</feature>
<dbReference type="RefSeq" id="WP_014027377.1">
    <property type="nucleotide sequence ID" value="NC_015931.1"/>
</dbReference>
<keyword evidence="2" id="KW-0813">Transport</keyword>
<dbReference type="Pfam" id="PF00005">
    <property type="entry name" value="ABC_tran"/>
    <property type="match status" value="1"/>
</dbReference>
<dbReference type="PANTHER" id="PTHR42711">
    <property type="entry name" value="ABC TRANSPORTER ATP-BINDING PROTEIN"/>
    <property type="match status" value="1"/>
</dbReference>
<evidence type="ECO:0000256" key="2">
    <source>
        <dbReference type="ARBA" id="ARBA00022448"/>
    </source>
</evidence>
<dbReference type="PROSITE" id="PS00211">
    <property type="entry name" value="ABC_TRANSPORTER_1"/>
    <property type="match status" value="1"/>
</dbReference>
<accession>G0ECY0</accession>
<evidence type="ECO:0000259" key="5">
    <source>
        <dbReference type="PROSITE" id="PS50893"/>
    </source>
</evidence>
<dbReference type="SUPFAM" id="SSF52540">
    <property type="entry name" value="P-loop containing nucleoside triphosphate hydrolases"/>
    <property type="match status" value="1"/>
</dbReference>
<dbReference type="InterPro" id="IPR027417">
    <property type="entry name" value="P-loop_NTPase"/>
</dbReference>
<evidence type="ECO:0000256" key="4">
    <source>
        <dbReference type="ARBA" id="ARBA00022840"/>
    </source>
</evidence>
<dbReference type="OrthoDB" id="87732at2157"/>
<dbReference type="GO" id="GO:0016887">
    <property type="term" value="F:ATP hydrolysis activity"/>
    <property type="evidence" value="ECO:0007669"/>
    <property type="project" value="InterPro"/>
</dbReference>
<dbReference type="CDD" id="cd03230">
    <property type="entry name" value="ABC_DR_subfamily_A"/>
    <property type="match status" value="1"/>
</dbReference>
<keyword evidence="4" id="KW-0067">ATP-binding</keyword>
<reference evidence="6 7" key="1">
    <citation type="journal article" date="2011" name="Stand. Genomic Sci.">
        <title>Complete genome sequence of the hyperthermophilic chemolithoautotroph Pyrolobus fumarii type strain (1A).</title>
        <authorList>
            <person name="Anderson I."/>
            <person name="Goker M."/>
            <person name="Nolan M."/>
            <person name="Lucas S."/>
            <person name="Hammon N."/>
            <person name="Deshpande S."/>
            <person name="Cheng J.F."/>
            <person name="Tapia R."/>
            <person name="Han C."/>
            <person name="Goodwin L."/>
            <person name="Pitluck S."/>
            <person name="Huntemann M."/>
            <person name="Liolios K."/>
            <person name="Ivanova N."/>
            <person name="Pagani I."/>
            <person name="Mavromatis K."/>
            <person name="Ovchinikova G."/>
            <person name="Pati A."/>
            <person name="Chen A."/>
            <person name="Palaniappan K."/>
            <person name="Land M."/>
            <person name="Hauser L."/>
            <person name="Brambilla E.M."/>
            <person name="Huber H."/>
            <person name="Yasawong M."/>
            <person name="Rohde M."/>
            <person name="Spring S."/>
            <person name="Abt B."/>
            <person name="Sikorski J."/>
            <person name="Wirth R."/>
            <person name="Detter J.C."/>
            <person name="Woyke T."/>
            <person name="Bristow J."/>
            <person name="Eisen J.A."/>
            <person name="Markowitz V."/>
            <person name="Hugenholtz P."/>
            <person name="Kyrpides N.C."/>
            <person name="Klenk H.P."/>
            <person name="Lapidus A."/>
        </authorList>
    </citation>
    <scope>NUCLEOTIDE SEQUENCE [LARGE SCALE GENOMIC DNA]</scope>
    <source>
        <strain evidence="7">DSM 11204 / 1A</strain>
    </source>
</reference>
<sequence>MTEDLAVNVREVWKRLRTSWVLRGVTLTLSRGEGLLVLGANGSGKTTLLRIIAGLVRPTRGEVSVLGGSPRDPRVKRLMGVVMHHSLLYGELTVRENLEYYAKLYGVRGYRPEEDPVIQELGLRKFLDRRVEELSFGWRRRADIARALIHSPRLLLIDEPFTGLDDDAQASLAGILERLRREGVAVIATSPAVNAVKLLGGFRVARIVNGRLVEGMAA</sequence>
<dbReference type="InterPro" id="IPR003593">
    <property type="entry name" value="AAA+_ATPase"/>
</dbReference>
<keyword evidence="7" id="KW-1185">Reference proteome</keyword>